<proteinExistence type="predicted"/>
<dbReference type="AlphaFoldDB" id="A0A9P8VCY4"/>
<name>A0A9P8VCY4_9PEZI</name>
<protein>
    <submittedName>
        <fullName evidence="2">Uncharacterized protein</fullName>
    </submittedName>
</protein>
<evidence type="ECO:0000256" key="1">
    <source>
        <dbReference type="SAM" id="MobiDB-lite"/>
    </source>
</evidence>
<accession>A0A9P8VCY4</accession>
<evidence type="ECO:0000313" key="2">
    <source>
        <dbReference type="EMBL" id="KAH6687417.1"/>
    </source>
</evidence>
<feature type="region of interest" description="Disordered" evidence="1">
    <location>
        <begin position="1"/>
        <end position="28"/>
    </location>
</feature>
<keyword evidence="3" id="KW-1185">Reference proteome</keyword>
<reference evidence="2" key="1">
    <citation type="journal article" date="2021" name="Nat. Commun.">
        <title>Genetic determinants of endophytism in the Arabidopsis root mycobiome.</title>
        <authorList>
            <person name="Mesny F."/>
            <person name="Miyauchi S."/>
            <person name="Thiergart T."/>
            <person name="Pickel B."/>
            <person name="Atanasova L."/>
            <person name="Karlsson M."/>
            <person name="Huettel B."/>
            <person name="Barry K.W."/>
            <person name="Haridas S."/>
            <person name="Chen C."/>
            <person name="Bauer D."/>
            <person name="Andreopoulos W."/>
            <person name="Pangilinan J."/>
            <person name="LaButti K."/>
            <person name="Riley R."/>
            <person name="Lipzen A."/>
            <person name="Clum A."/>
            <person name="Drula E."/>
            <person name="Henrissat B."/>
            <person name="Kohler A."/>
            <person name="Grigoriev I.V."/>
            <person name="Martin F.M."/>
            <person name="Hacquard S."/>
        </authorList>
    </citation>
    <scope>NUCLEOTIDE SEQUENCE</scope>
    <source>
        <strain evidence="2">MPI-SDFR-AT-0117</strain>
    </source>
</reference>
<dbReference type="Proteomes" id="UP000770015">
    <property type="component" value="Unassembled WGS sequence"/>
</dbReference>
<comment type="caution">
    <text evidence="2">The sequence shown here is derived from an EMBL/GenBank/DDBJ whole genome shotgun (WGS) entry which is preliminary data.</text>
</comment>
<sequence>MPASHVQGEHNVEQSGRQVEKGESQVRRVDHDMSEIQSWVAALPRHVIDKFKKEFNDRLAKAQEAGVCFENITCDDLLLPTWPEPSQYLSSEAKQEISLAIERHLKKEPRLRAFDILASLDLNTAKADTVKGVIATAVAATKPFIDKIRQTREALHPGSYVKDASGRWTLFETLSPGVIAPLLQLLGLEDLSGRQPAIFTRKEILDSMSRKGVETNYQSIVWQLLEDCHFHGRFYPTWLGPVITRTRLCIDKLLMSRFIRCVEAFDAISKSLA</sequence>
<gene>
    <name evidence="2" type="ORF">F5X68DRAFT_231886</name>
</gene>
<dbReference type="EMBL" id="JAGSXJ010000011">
    <property type="protein sequence ID" value="KAH6687417.1"/>
    <property type="molecule type" value="Genomic_DNA"/>
</dbReference>
<organism evidence="2 3">
    <name type="scientific">Plectosphaerella plurivora</name>
    <dbReference type="NCBI Taxonomy" id="936078"/>
    <lineage>
        <taxon>Eukaryota</taxon>
        <taxon>Fungi</taxon>
        <taxon>Dikarya</taxon>
        <taxon>Ascomycota</taxon>
        <taxon>Pezizomycotina</taxon>
        <taxon>Sordariomycetes</taxon>
        <taxon>Hypocreomycetidae</taxon>
        <taxon>Glomerellales</taxon>
        <taxon>Plectosphaerellaceae</taxon>
        <taxon>Plectosphaerella</taxon>
    </lineage>
</organism>
<evidence type="ECO:0000313" key="3">
    <source>
        <dbReference type="Proteomes" id="UP000770015"/>
    </source>
</evidence>
<feature type="compositionally biased region" description="Basic and acidic residues" evidence="1">
    <location>
        <begin position="7"/>
        <end position="28"/>
    </location>
</feature>